<keyword evidence="2" id="KW-1185">Reference proteome</keyword>
<accession>A0ABN2K6X4</accession>
<proteinExistence type="predicted"/>
<reference evidence="1 2" key="1">
    <citation type="journal article" date="2019" name="Int. J. Syst. Evol. Microbiol.">
        <title>The Global Catalogue of Microorganisms (GCM) 10K type strain sequencing project: providing services to taxonomists for standard genome sequencing and annotation.</title>
        <authorList>
            <consortium name="The Broad Institute Genomics Platform"/>
            <consortium name="The Broad Institute Genome Sequencing Center for Infectious Disease"/>
            <person name="Wu L."/>
            <person name="Ma J."/>
        </authorList>
    </citation>
    <scope>NUCLEOTIDE SEQUENCE [LARGE SCALE GENOMIC DNA]</scope>
    <source>
        <strain evidence="1 2">JCM 13249</strain>
    </source>
</reference>
<organism evidence="1 2">
    <name type="scientific">Luedemannella helvata</name>
    <dbReference type="NCBI Taxonomy" id="349315"/>
    <lineage>
        <taxon>Bacteria</taxon>
        <taxon>Bacillati</taxon>
        <taxon>Actinomycetota</taxon>
        <taxon>Actinomycetes</taxon>
        <taxon>Micromonosporales</taxon>
        <taxon>Micromonosporaceae</taxon>
        <taxon>Luedemannella</taxon>
    </lineage>
</organism>
<comment type="caution">
    <text evidence="1">The sequence shown here is derived from an EMBL/GenBank/DDBJ whole genome shotgun (WGS) entry which is preliminary data.</text>
</comment>
<dbReference type="EMBL" id="BAAALS010000008">
    <property type="protein sequence ID" value="GAA1749602.1"/>
    <property type="molecule type" value="Genomic_DNA"/>
</dbReference>
<dbReference type="Proteomes" id="UP001500655">
    <property type="component" value="Unassembled WGS sequence"/>
</dbReference>
<gene>
    <name evidence="1" type="ORF">GCM10009681_20980</name>
</gene>
<protein>
    <submittedName>
        <fullName evidence="1">Uncharacterized protein</fullName>
    </submittedName>
</protein>
<evidence type="ECO:0000313" key="2">
    <source>
        <dbReference type="Proteomes" id="UP001500655"/>
    </source>
</evidence>
<evidence type="ECO:0000313" key="1">
    <source>
        <dbReference type="EMBL" id="GAA1749602.1"/>
    </source>
</evidence>
<sequence>MPLPPGGVAAADGDPTTISVPVVAPGSSHPVRANAAAVTRTAPMRATRGGQKGIVISSAGGQSAVNLCYVDSPGRQLSRQWFGRMAD</sequence>
<name>A0ABN2K6X4_9ACTN</name>